<keyword evidence="2" id="KW-0808">Transferase</keyword>
<dbReference type="AlphaFoldDB" id="A9BBT5"/>
<dbReference type="SUPFAM" id="SSF53756">
    <property type="entry name" value="UDP-Glycosyltransferase/glycogen phosphorylase"/>
    <property type="match status" value="1"/>
</dbReference>
<name>A9BBT5_PROM4</name>
<dbReference type="GO" id="GO:0016757">
    <property type="term" value="F:glycosyltransferase activity"/>
    <property type="evidence" value="ECO:0007669"/>
    <property type="project" value="InterPro"/>
</dbReference>
<dbReference type="RefSeq" id="WP_012195918.1">
    <property type="nucleotide sequence ID" value="NC_009976.1"/>
</dbReference>
<dbReference type="STRING" id="93059.P9211_13661"/>
<keyword evidence="3" id="KW-1185">Reference proteome</keyword>
<dbReference type="HOGENOM" id="CLU_041001_0_0_3"/>
<dbReference type="PANTHER" id="PTHR45947">
    <property type="entry name" value="SULFOQUINOVOSYL TRANSFERASE SQD2"/>
    <property type="match status" value="1"/>
</dbReference>
<dbReference type="KEGG" id="pmj:P9211_13661"/>
<dbReference type="InterPro" id="IPR001296">
    <property type="entry name" value="Glyco_trans_1"/>
</dbReference>
<dbReference type="Pfam" id="PF00534">
    <property type="entry name" value="Glycos_transf_1"/>
    <property type="match status" value="1"/>
</dbReference>
<evidence type="ECO:0000313" key="3">
    <source>
        <dbReference type="Proteomes" id="UP000000788"/>
    </source>
</evidence>
<dbReference type="OrthoDB" id="9801609at2"/>
<feature type="domain" description="Glycosyl transferase family 1" evidence="1">
    <location>
        <begin position="215"/>
        <end position="358"/>
    </location>
</feature>
<dbReference type="CAZy" id="GT4">
    <property type="family name" value="Glycosyltransferase Family 4"/>
</dbReference>
<dbReference type="PANTHER" id="PTHR45947:SF3">
    <property type="entry name" value="SULFOQUINOVOSYL TRANSFERASE SQD2"/>
    <property type="match status" value="1"/>
</dbReference>
<protein>
    <submittedName>
        <fullName evidence="2">Glycosyltransferase</fullName>
    </submittedName>
</protein>
<evidence type="ECO:0000313" key="2">
    <source>
        <dbReference type="EMBL" id="ABX09297.1"/>
    </source>
</evidence>
<dbReference type="Gene3D" id="3.40.50.2000">
    <property type="entry name" value="Glycogen Phosphorylase B"/>
    <property type="match status" value="2"/>
</dbReference>
<dbReference type="InterPro" id="IPR050194">
    <property type="entry name" value="Glycosyltransferase_grp1"/>
</dbReference>
<gene>
    <name evidence="2" type="ordered locus">P9211_13661</name>
</gene>
<accession>A9BBT5</accession>
<organism evidence="2 3">
    <name type="scientific">Prochlorococcus marinus (strain MIT 9211)</name>
    <dbReference type="NCBI Taxonomy" id="93059"/>
    <lineage>
        <taxon>Bacteria</taxon>
        <taxon>Bacillati</taxon>
        <taxon>Cyanobacteriota</taxon>
        <taxon>Cyanophyceae</taxon>
        <taxon>Synechococcales</taxon>
        <taxon>Prochlorococcaceae</taxon>
        <taxon>Prochlorococcus</taxon>
    </lineage>
</organism>
<dbReference type="Proteomes" id="UP000000788">
    <property type="component" value="Chromosome"/>
</dbReference>
<reference evidence="2 3" key="1">
    <citation type="journal article" date="2007" name="PLoS Genet.">
        <title>Patterns and implications of gene gain and loss in the evolution of Prochlorococcus.</title>
        <authorList>
            <person name="Kettler G.C."/>
            <person name="Martiny A.C."/>
            <person name="Huang K."/>
            <person name="Zucker J."/>
            <person name="Coleman M.L."/>
            <person name="Rodrigue S."/>
            <person name="Chen F."/>
            <person name="Lapidus A."/>
            <person name="Ferriera S."/>
            <person name="Johnson J."/>
            <person name="Steglich C."/>
            <person name="Church G.M."/>
            <person name="Richardson P."/>
            <person name="Chisholm S.W."/>
        </authorList>
    </citation>
    <scope>NUCLEOTIDE SEQUENCE [LARGE SCALE GENOMIC DNA]</scope>
    <source>
        <strain evidence="3">MIT 9211</strain>
    </source>
</reference>
<proteinExistence type="predicted"/>
<dbReference type="eggNOG" id="COG0438">
    <property type="taxonomic scope" value="Bacteria"/>
</dbReference>
<evidence type="ECO:0000259" key="1">
    <source>
        <dbReference type="Pfam" id="PF00534"/>
    </source>
</evidence>
<dbReference type="EMBL" id="CP000878">
    <property type="protein sequence ID" value="ABX09297.1"/>
    <property type="molecule type" value="Genomic_DNA"/>
</dbReference>
<sequence length="401" mass="45713">MVNKVPTDFPERVALVHEWFSSRSTGGAEQVVHAIDNLILSLGSKPQLFSLVESESARPDSWLFGRSIETSFIQNLPFGSSHVQRFLPLLPYAIEQIDLSDYPLVVSSNHLVAKGILTSPDQLHISYIHTPVRYAWDQMNVYLKRSSLRKVGLEPLIRWQLHQLRQWDQLSAARVDCILANSSFTARRIFKYWGRRAQIVHPPVEVDRFSFCERRDEYYLCLCRLVPNKKVDVVVEAFNLLKLPLIIVGEGPERNYLEKIAGPNIEFLGFQSRRNVERLMERCRAYVYAGVEDFGIAPVEAMAAGAPVIALAKGGLLDTITCARKDINTSTGVLFSNQTMESLFEAVSWFEEKRIYEKLSPELINQRAQEFRPEVFSRNFQSALKTAWEGHLKSSLCGSFN</sequence>